<dbReference type="EMBL" id="JAFNEN010000117">
    <property type="protein sequence ID" value="KAG8193626.1"/>
    <property type="molecule type" value="Genomic_DNA"/>
</dbReference>
<evidence type="ECO:0000313" key="1">
    <source>
        <dbReference type="EMBL" id="KAG8193626.1"/>
    </source>
</evidence>
<organism evidence="1 2">
    <name type="scientific">Oedothorax gibbosus</name>
    <dbReference type="NCBI Taxonomy" id="931172"/>
    <lineage>
        <taxon>Eukaryota</taxon>
        <taxon>Metazoa</taxon>
        <taxon>Ecdysozoa</taxon>
        <taxon>Arthropoda</taxon>
        <taxon>Chelicerata</taxon>
        <taxon>Arachnida</taxon>
        <taxon>Araneae</taxon>
        <taxon>Araneomorphae</taxon>
        <taxon>Entelegynae</taxon>
        <taxon>Araneoidea</taxon>
        <taxon>Linyphiidae</taxon>
        <taxon>Erigoninae</taxon>
        <taxon>Oedothorax</taxon>
    </lineage>
</organism>
<protein>
    <submittedName>
        <fullName evidence="1">Uncharacterized protein</fullName>
    </submittedName>
</protein>
<keyword evidence="2" id="KW-1185">Reference proteome</keyword>
<sequence>MPLSETGNAYFNGPCKIAKEELQQSVERQPILWRNVIRGLFGYRDVALRVSDSGGIVFSAKRTQVLYFGQKPMDCLLSDSRTVLIKYFHPILTTIPHRQSKNEANKVNKPNQIHRTLEIKVPISWNRPSYRRVVDIAPAIAAAPFPTKSHFKPLGHYGERKVLLVANQEMPQRWDDKDKNESKFDTCFI</sequence>
<accession>A0AAV6VB91</accession>
<reference evidence="1 2" key="1">
    <citation type="journal article" date="2022" name="Nat. Ecol. Evol.">
        <title>A masculinizing supergene underlies an exaggerated male reproductive morph in a spider.</title>
        <authorList>
            <person name="Hendrickx F."/>
            <person name="De Corte Z."/>
            <person name="Sonet G."/>
            <person name="Van Belleghem S.M."/>
            <person name="Kostlbacher S."/>
            <person name="Vangestel C."/>
        </authorList>
    </citation>
    <scope>NUCLEOTIDE SEQUENCE [LARGE SCALE GENOMIC DNA]</scope>
    <source>
        <strain evidence="1">W744_W776</strain>
    </source>
</reference>
<dbReference type="AlphaFoldDB" id="A0AAV6VB91"/>
<evidence type="ECO:0000313" key="2">
    <source>
        <dbReference type="Proteomes" id="UP000827092"/>
    </source>
</evidence>
<name>A0AAV6VB91_9ARAC</name>
<gene>
    <name evidence="1" type="ORF">JTE90_002884</name>
</gene>
<proteinExistence type="predicted"/>
<dbReference type="Proteomes" id="UP000827092">
    <property type="component" value="Unassembled WGS sequence"/>
</dbReference>
<comment type="caution">
    <text evidence="1">The sequence shown here is derived from an EMBL/GenBank/DDBJ whole genome shotgun (WGS) entry which is preliminary data.</text>
</comment>